<sequence>MAPEPAPAGPASMVDGETALVVNRGQQGQQAAKCQCQAQAQPQATPTPTLKSLVTDESTAVERQFPARRFSYGASPPHSCPRTWSVAAACSRSARNTTNRPYPNSRNIVIFTIAGPVTVATSTITSAIGPQHHPVILHCCGKDSCWIPFIATRDSRILASQACELPRSSDRIAQVATERRARQPLSLWET</sequence>
<keyword evidence="2" id="KW-1185">Reference proteome</keyword>
<dbReference type="EMBL" id="CAJVRM010000207">
    <property type="protein sequence ID" value="CAG8977182.1"/>
    <property type="molecule type" value="Genomic_DNA"/>
</dbReference>
<dbReference type="Proteomes" id="UP000701801">
    <property type="component" value="Unassembled WGS sequence"/>
</dbReference>
<dbReference type="AlphaFoldDB" id="A0A9N9LRC3"/>
<organism evidence="1 2">
    <name type="scientific">Hymenoscyphus albidus</name>
    <dbReference type="NCBI Taxonomy" id="595503"/>
    <lineage>
        <taxon>Eukaryota</taxon>
        <taxon>Fungi</taxon>
        <taxon>Dikarya</taxon>
        <taxon>Ascomycota</taxon>
        <taxon>Pezizomycotina</taxon>
        <taxon>Leotiomycetes</taxon>
        <taxon>Helotiales</taxon>
        <taxon>Helotiaceae</taxon>
        <taxon>Hymenoscyphus</taxon>
    </lineage>
</organism>
<comment type="caution">
    <text evidence="1">The sequence shown here is derived from an EMBL/GenBank/DDBJ whole genome shotgun (WGS) entry which is preliminary data.</text>
</comment>
<reference evidence="1" key="1">
    <citation type="submission" date="2021-07" db="EMBL/GenBank/DDBJ databases">
        <authorList>
            <person name="Durling M."/>
        </authorList>
    </citation>
    <scope>NUCLEOTIDE SEQUENCE</scope>
</reference>
<evidence type="ECO:0000313" key="2">
    <source>
        <dbReference type="Proteomes" id="UP000701801"/>
    </source>
</evidence>
<dbReference type="OrthoDB" id="10599256at2759"/>
<protein>
    <submittedName>
        <fullName evidence="1">Uncharacterized protein</fullName>
    </submittedName>
</protein>
<name>A0A9N9LRC3_9HELO</name>
<accession>A0A9N9LRC3</accession>
<gene>
    <name evidence="1" type="ORF">HYALB_00006719</name>
</gene>
<proteinExistence type="predicted"/>
<evidence type="ECO:0000313" key="1">
    <source>
        <dbReference type="EMBL" id="CAG8977182.1"/>
    </source>
</evidence>